<evidence type="ECO:0000313" key="4">
    <source>
        <dbReference type="EMBL" id="KGE71941.1"/>
    </source>
</evidence>
<feature type="region of interest" description="Disordered" evidence="1">
    <location>
        <begin position="183"/>
        <end position="202"/>
    </location>
</feature>
<dbReference type="Pfam" id="PF03724">
    <property type="entry name" value="META"/>
    <property type="match status" value="1"/>
</dbReference>
<evidence type="ECO:0000259" key="3">
    <source>
        <dbReference type="Pfam" id="PF03724"/>
    </source>
</evidence>
<dbReference type="Gene3D" id="2.40.128.270">
    <property type="match status" value="1"/>
</dbReference>
<organism evidence="4 5">
    <name type="scientific">Spirochaeta lutea</name>
    <dbReference type="NCBI Taxonomy" id="1480694"/>
    <lineage>
        <taxon>Bacteria</taxon>
        <taxon>Pseudomonadati</taxon>
        <taxon>Spirochaetota</taxon>
        <taxon>Spirochaetia</taxon>
        <taxon>Spirochaetales</taxon>
        <taxon>Spirochaetaceae</taxon>
        <taxon>Spirochaeta</taxon>
    </lineage>
</organism>
<gene>
    <name evidence="4" type="ORF">DC28_09085</name>
</gene>
<proteinExistence type="predicted"/>
<feature type="signal peptide" evidence="2">
    <location>
        <begin position="1"/>
        <end position="24"/>
    </location>
</feature>
<name>A0A098QWK6_9SPIO</name>
<keyword evidence="5" id="KW-1185">Reference proteome</keyword>
<dbReference type="InterPro" id="IPR038670">
    <property type="entry name" value="HslJ-like_sf"/>
</dbReference>
<keyword evidence="2" id="KW-0732">Signal</keyword>
<sequence length="202" mass="22069">MKRFTHLPLVLLPILVAVMLWSCATSSPVQPPPPADPEPVQEPAPQPEPVPEPAVNIPTIEGPRWNLTWLFESDSARKPAEGTVWFQLLPQAEPPLKGHGGVNQFFGRYQVTGGTPQSGTIEFSSLASTKMAGRTLEYENIFLRNLSLTKGYHISGDTLEEAELVFYGGFGREEIILARFAAEGDGPARQSPAEHGPVEDNQ</sequence>
<dbReference type="STRING" id="1480694.DC28_09085"/>
<comment type="caution">
    <text evidence="4">The sequence shown here is derived from an EMBL/GenBank/DDBJ whole genome shotgun (WGS) entry which is preliminary data.</text>
</comment>
<evidence type="ECO:0000256" key="2">
    <source>
        <dbReference type="SAM" id="SignalP"/>
    </source>
</evidence>
<protein>
    <recommendedName>
        <fullName evidence="3">DUF306 domain-containing protein</fullName>
    </recommendedName>
</protein>
<accession>A0A098QWK6</accession>
<feature type="domain" description="DUF306" evidence="3">
    <location>
        <begin position="60"/>
        <end position="159"/>
    </location>
</feature>
<reference evidence="4 5" key="1">
    <citation type="submission" date="2014-05" db="EMBL/GenBank/DDBJ databases">
        <title>De novo Genome Sequence of Spirocheata sp.</title>
        <authorList>
            <person name="Shivani Y."/>
            <person name="Subhash Y."/>
            <person name="Tushar L."/>
            <person name="Sasikala C."/>
            <person name="Ramana C.V."/>
        </authorList>
    </citation>
    <scope>NUCLEOTIDE SEQUENCE [LARGE SCALE GENOMIC DNA]</scope>
    <source>
        <strain evidence="4 5">JC230</strain>
    </source>
</reference>
<dbReference type="RefSeq" id="WP_037547822.1">
    <property type="nucleotide sequence ID" value="NZ_JNUP01000064.1"/>
</dbReference>
<dbReference type="Proteomes" id="UP000029692">
    <property type="component" value="Unassembled WGS sequence"/>
</dbReference>
<dbReference type="EMBL" id="JNUP01000064">
    <property type="protein sequence ID" value="KGE71941.1"/>
    <property type="molecule type" value="Genomic_DNA"/>
</dbReference>
<feature type="compositionally biased region" description="Pro residues" evidence="1">
    <location>
        <begin position="29"/>
        <end position="52"/>
    </location>
</feature>
<dbReference type="InterPro" id="IPR005184">
    <property type="entry name" value="DUF306_Meta_HslJ"/>
</dbReference>
<evidence type="ECO:0000313" key="5">
    <source>
        <dbReference type="Proteomes" id="UP000029692"/>
    </source>
</evidence>
<feature type="region of interest" description="Disordered" evidence="1">
    <location>
        <begin position="26"/>
        <end position="57"/>
    </location>
</feature>
<feature type="chain" id="PRO_5001938688" description="DUF306 domain-containing protein" evidence="2">
    <location>
        <begin position="25"/>
        <end position="202"/>
    </location>
</feature>
<dbReference type="AlphaFoldDB" id="A0A098QWK6"/>
<evidence type="ECO:0000256" key="1">
    <source>
        <dbReference type="SAM" id="MobiDB-lite"/>
    </source>
</evidence>